<sequence>MSTYFSLFRRTGTAALFVFLLAPLVAVIIVSVNAGATPKFPPEGFSLRWYGAALANPAFTGSALTSLVLAAVATALGTPLGVAAAFGIARGKLPSSLRGLLEAIFLSPLIVPGIVIGVALLVTLSTAGLRDAWLRLTLGHVLLVMPYVIRTSLAALQSFDPSLEEAAHTLGASRRQILTRVTLPVLRPAIFAGAAFGFIISFDDAAVSIFLIDSSTSTLPLAIMSYMQYNFDPSIAAVSSMLIAITLAGALVIERVFGLKKFLGN</sequence>
<evidence type="ECO:0000256" key="3">
    <source>
        <dbReference type="ARBA" id="ARBA00022475"/>
    </source>
</evidence>
<comment type="similarity">
    <text evidence="8">Belongs to the binding-protein-dependent transport system permease family.</text>
</comment>
<keyword evidence="4" id="KW-0997">Cell inner membrane</keyword>
<dbReference type="PANTHER" id="PTHR43357">
    <property type="entry name" value="INNER MEMBRANE ABC TRANSPORTER PERMEASE PROTEIN YDCV"/>
    <property type="match status" value="1"/>
</dbReference>
<dbReference type="Gene3D" id="1.10.3720.10">
    <property type="entry name" value="MetI-like"/>
    <property type="match status" value="1"/>
</dbReference>
<evidence type="ECO:0000259" key="9">
    <source>
        <dbReference type="PROSITE" id="PS50928"/>
    </source>
</evidence>
<organism evidence="10 11">
    <name type="scientific">Salipiger thiooxidans</name>
    <dbReference type="NCBI Taxonomy" id="282683"/>
    <lineage>
        <taxon>Bacteria</taxon>
        <taxon>Pseudomonadati</taxon>
        <taxon>Pseudomonadota</taxon>
        <taxon>Alphaproteobacteria</taxon>
        <taxon>Rhodobacterales</taxon>
        <taxon>Roseobacteraceae</taxon>
        <taxon>Salipiger</taxon>
    </lineage>
</organism>
<evidence type="ECO:0000256" key="5">
    <source>
        <dbReference type="ARBA" id="ARBA00022692"/>
    </source>
</evidence>
<dbReference type="PANTHER" id="PTHR43357:SF4">
    <property type="entry name" value="INNER MEMBRANE ABC TRANSPORTER PERMEASE PROTEIN YDCV"/>
    <property type="match status" value="1"/>
</dbReference>
<feature type="transmembrane region" description="Helical" evidence="8">
    <location>
        <begin position="189"/>
        <end position="212"/>
    </location>
</feature>
<name>A0A1G7LYH6_9RHOB</name>
<dbReference type="RefSeq" id="WP_165617213.1">
    <property type="nucleotide sequence ID" value="NZ_FNAV01000028.1"/>
</dbReference>
<evidence type="ECO:0000313" key="11">
    <source>
        <dbReference type="Proteomes" id="UP000198994"/>
    </source>
</evidence>
<dbReference type="EMBL" id="FNAV01000028">
    <property type="protein sequence ID" value="SDF54434.1"/>
    <property type="molecule type" value="Genomic_DNA"/>
</dbReference>
<dbReference type="AlphaFoldDB" id="A0A1G7LYH6"/>
<keyword evidence="5 8" id="KW-0812">Transmembrane</keyword>
<dbReference type="InterPro" id="IPR000515">
    <property type="entry name" value="MetI-like"/>
</dbReference>
<evidence type="ECO:0000256" key="8">
    <source>
        <dbReference type="RuleBase" id="RU363032"/>
    </source>
</evidence>
<comment type="subcellular location">
    <subcellularLocation>
        <location evidence="1">Cell inner membrane</location>
        <topology evidence="1">Multi-pass membrane protein</topology>
    </subcellularLocation>
    <subcellularLocation>
        <location evidence="8">Cell membrane</location>
        <topology evidence="8">Multi-pass membrane protein</topology>
    </subcellularLocation>
</comment>
<feature type="domain" description="ABC transmembrane type-1" evidence="9">
    <location>
        <begin position="63"/>
        <end position="253"/>
    </location>
</feature>
<keyword evidence="11" id="KW-1185">Reference proteome</keyword>
<dbReference type="Pfam" id="PF00528">
    <property type="entry name" value="BPD_transp_1"/>
    <property type="match status" value="1"/>
</dbReference>
<dbReference type="PROSITE" id="PS50928">
    <property type="entry name" value="ABC_TM1"/>
    <property type="match status" value="1"/>
</dbReference>
<evidence type="ECO:0000313" key="10">
    <source>
        <dbReference type="EMBL" id="SDF54434.1"/>
    </source>
</evidence>
<dbReference type="STRING" id="282683.SAMN04488105_12814"/>
<evidence type="ECO:0000256" key="7">
    <source>
        <dbReference type="ARBA" id="ARBA00023136"/>
    </source>
</evidence>
<feature type="transmembrane region" description="Helical" evidence="8">
    <location>
        <begin position="100"/>
        <end position="126"/>
    </location>
</feature>
<evidence type="ECO:0000256" key="4">
    <source>
        <dbReference type="ARBA" id="ARBA00022519"/>
    </source>
</evidence>
<keyword evidence="7 8" id="KW-0472">Membrane</keyword>
<feature type="transmembrane region" description="Helical" evidence="8">
    <location>
        <begin position="132"/>
        <end position="149"/>
    </location>
</feature>
<proteinExistence type="inferred from homology"/>
<keyword evidence="6 8" id="KW-1133">Transmembrane helix</keyword>
<evidence type="ECO:0000256" key="1">
    <source>
        <dbReference type="ARBA" id="ARBA00004429"/>
    </source>
</evidence>
<reference evidence="11" key="1">
    <citation type="submission" date="2016-10" db="EMBL/GenBank/DDBJ databases">
        <authorList>
            <person name="Varghese N."/>
            <person name="Submissions S."/>
        </authorList>
    </citation>
    <scope>NUCLEOTIDE SEQUENCE [LARGE SCALE GENOMIC DNA]</scope>
    <source>
        <strain evidence="11">DSM 10146</strain>
    </source>
</reference>
<dbReference type="SUPFAM" id="SSF161098">
    <property type="entry name" value="MetI-like"/>
    <property type="match status" value="1"/>
</dbReference>
<dbReference type="CDD" id="cd06261">
    <property type="entry name" value="TM_PBP2"/>
    <property type="match status" value="1"/>
</dbReference>
<feature type="transmembrane region" description="Helical" evidence="8">
    <location>
        <begin position="234"/>
        <end position="253"/>
    </location>
</feature>
<protein>
    <submittedName>
        <fullName evidence="10">Putative spermidine/putrescine transport system permease protein</fullName>
    </submittedName>
</protein>
<evidence type="ECO:0000256" key="2">
    <source>
        <dbReference type="ARBA" id="ARBA00022448"/>
    </source>
</evidence>
<gene>
    <name evidence="10" type="ORF">SAMN04488105_12814</name>
</gene>
<feature type="transmembrane region" description="Helical" evidence="8">
    <location>
        <begin position="58"/>
        <end position="88"/>
    </location>
</feature>
<dbReference type="Proteomes" id="UP000198994">
    <property type="component" value="Unassembled WGS sequence"/>
</dbReference>
<evidence type="ECO:0000256" key="6">
    <source>
        <dbReference type="ARBA" id="ARBA00022989"/>
    </source>
</evidence>
<dbReference type="GO" id="GO:0005886">
    <property type="term" value="C:plasma membrane"/>
    <property type="evidence" value="ECO:0007669"/>
    <property type="project" value="UniProtKB-SubCell"/>
</dbReference>
<keyword evidence="2 8" id="KW-0813">Transport</keyword>
<accession>A0A1G7LYH6</accession>
<dbReference type="InterPro" id="IPR035906">
    <property type="entry name" value="MetI-like_sf"/>
</dbReference>
<dbReference type="GO" id="GO:0055085">
    <property type="term" value="P:transmembrane transport"/>
    <property type="evidence" value="ECO:0007669"/>
    <property type="project" value="InterPro"/>
</dbReference>
<keyword evidence="3" id="KW-1003">Cell membrane</keyword>